<dbReference type="InterPro" id="IPR016064">
    <property type="entry name" value="NAD/diacylglycerol_kinase_sf"/>
</dbReference>
<dbReference type="PANTHER" id="PTHR12358:SF111">
    <property type="entry name" value="CERAMIDE KINASE, ISOFORM A"/>
    <property type="match status" value="1"/>
</dbReference>
<dbReference type="EMBL" id="UYRU01044718">
    <property type="protein sequence ID" value="VDK87515.1"/>
    <property type="molecule type" value="Genomic_DNA"/>
</dbReference>
<gene>
    <name evidence="2" type="ORF">DILT_LOCUS4033</name>
</gene>
<dbReference type="AlphaFoldDB" id="A0A3P6U0Q8"/>
<dbReference type="GO" id="GO:0001729">
    <property type="term" value="F:ceramide kinase activity"/>
    <property type="evidence" value="ECO:0007669"/>
    <property type="project" value="TreeGrafter"/>
</dbReference>
<keyword evidence="3" id="KW-1185">Reference proteome</keyword>
<feature type="domain" description="Ceramide kinase C-terminal" evidence="1">
    <location>
        <begin position="4"/>
        <end position="146"/>
    </location>
</feature>
<dbReference type="Pfam" id="PF19280">
    <property type="entry name" value="CERK_C"/>
    <property type="match status" value="1"/>
</dbReference>
<dbReference type="Gene3D" id="2.60.200.40">
    <property type="match status" value="1"/>
</dbReference>
<proteinExistence type="predicted"/>
<dbReference type="SUPFAM" id="SSF111331">
    <property type="entry name" value="NAD kinase/diacylglycerol kinase-like"/>
    <property type="match status" value="1"/>
</dbReference>
<evidence type="ECO:0000313" key="2">
    <source>
        <dbReference type="EMBL" id="VDK87515.1"/>
    </source>
</evidence>
<dbReference type="PANTHER" id="PTHR12358">
    <property type="entry name" value="SPHINGOSINE KINASE"/>
    <property type="match status" value="1"/>
</dbReference>
<dbReference type="GO" id="GO:0006672">
    <property type="term" value="P:ceramide metabolic process"/>
    <property type="evidence" value="ECO:0007669"/>
    <property type="project" value="TreeGrafter"/>
</dbReference>
<organism evidence="2 3">
    <name type="scientific">Dibothriocephalus latus</name>
    <name type="common">Fish tapeworm</name>
    <name type="synonym">Diphyllobothrium latum</name>
    <dbReference type="NCBI Taxonomy" id="60516"/>
    <lineage>
        <taxon>Eukaryota</taxon>
        <taxon>Metazoa</taxon>
        <taxon>Spiralia</taxon>
        <taxon>Lophotrochozoa</taxon>
        <taxon>Platyhelminthes</taxon>
        <taxon>Cestoda</taxon>
        <taxon>Eucestoda</taxon>
        <taxon>Diphyllobothriidea</taxon>
        <taxon>Diphyllobothriidae</taxon>
        <taxon>Dibothriocephalus</taxon>
    </lineage>
</organism>
<dbReference type="InterPro" id="IPR050187">
    <property type="entry name" value="Lipid_Phosphate_FormReg"/>
</dbReference>
<protein>
    <recommendedName>
        <fullName evidence="1">Ceramide kinase C-terminal domain-containing protein</fullName>
    </recommendedName>
</protein>
<name>A0A3P6U0Q8_DIBLA</name>
<dbReference type="OrthoDB" id="530923at2759"/>
<dbReference type="GO" id="GO:0016020">
    <property type="term" value="C:membrane"/>
    <property type="evidence" value="ECO:0007669"/>
    <property type="project" value="GOC"/>
</dbReference>
<evidence type="ECO:0000313" key="3">
    <source>
        <dbReference type="Proteomes" id="UP000281553"/>
    </source>
</evidence>
<reference evidence="2 3" key="1">
    <citation type="submission" date="2018-11" db="EMBL/GenBank/DDBJ databases">
        <authorList>
            <consortium name="Pathogen Informatics"/>
        </authorList>
    </citation>
    <scope>NUCLEOTIDE SEQUENCE [LARGE SCALE GENOMIC DNA]</scope>
</reference>
<dbReference type="InterPro" id="IPR045363">
    <property type="entry name" value="CERK_C"/>
</dbReference>
<accession>A0A3P6U0Q8</accession>
<dbReference type="Proteomes" id="UP000281553">
    <property type="component" value="Unassembled WGS sequence"/>
</dbReference>
<evidence type="ECO:0000259" key="1">
    <source>
        <dbReference type="Pfam" id="PF19280"/>
    </source>
</evidence>
<sequence length="178" mass="19307">MKPGWESVTGSFIAINAFPISCRCVKSPQGPAPSAHLGDGCLDLILVHKCSHHEFLQYLVLLTNAKSSGTSTHHPAVTAEHLKLPFVEVHRVHAMEFTPLDRNNRPLPTCTPSTLSDSVLTASVHAKHRDPNVSVWCVDGEILRQAHVFCRCSTAEVSANLVAYAAPILSTSVRLVDP</sequence>